<dbReference type="GO" id="GO:0005506">
    <property type="term" value="F:iron ion binding"/>
    <property type="evidence" value="ECO:0007669"/>
    <property type="project" value="InterPro"/>
</dbReference>
<evidence type="ECO:0000256" key="5">
    <source>
        <dbReference type="RuleBase" id="RU000461"/>
    </source>
</evidence>
<dbReference type="PRINTS" id="PR00385">
    <property type="entry name" value="P450"/>
</dbReference>
<dbReference type="GO" id="GO:0020037">
    <property type="term" value="F:heme binding"/>
    <property type="evidence" value="ECO:0007669"/>
    <property type="project" value="InterPro"/>
</dbReference>
<dbReference type="AlphaFoldDB" id="A0A9P4R2E1"/>
<dbReference type="InterPro" id="IPR036396">
    <property type="entry name" value="Cyt_P450_sf"/>
</dbReference>
<gene>
    <name evidence="7" type="ORF">EJ04DRAFT_520698</name>
</gene>
<dbReference type="SUPFAM" id="SSF48264">
    <property type="entry name" value="Cytochrome P450"/>
    <property type="match status" value="1"/>
</dbReference>
<evidence type="ECO:0000256" key="6">
    <source>
        <dbReference type="SAM" id="Phobius"/>
    </source>
</evidence>
<dbReference type="PANTHER" id="PTHR24305:SF190">
    <property type="entry name" value="P450, PUTATIVE (EUROFUNG)-RELATED"/>
    <property type="match status" value="1"/>
</dbReference>
<comment type="similarity">
    <text evidence="5">Belongs to the cytochrome P450 family.</text>
</comment>
<feature type="binding site" description="axial binding residue" evidence="4">
    <location>
        <position position="434"/>
    </location>
    <ligand>
        <name>heme</name>
        <dbReference type="ChEBI" id="CHEBI:30413"/>
    </ligand>
    <ligandPart>
        <name>Fe</name>
        <dbReference type="ChEBI" id="CHEBI:18248"/>
    </ligandPart>
</feature>
<reference evidence="7" key="1">
    <citation type="journal article" date="2020" name="Stud. Mycol.">
        <title>101 Dothideomycetes genomes: a test case for predicting lifestyles and emergence of pathogens.</title>
        <authorList>
            <person name="Haridas S."/>
            <person name="Albert R."/>
            <person name="Binder M."/>
            <person name="Bloem J."/>
            <person name="Labutti K."/>
            <person name="Salamov A."/>
            <person name="Andreopoulos B."/>
            <person name="Baker S."/>
            <person name="Barry K."/>
            <person name="Bills G."/>
            <person name="Bluhm B."/>
            <person name="Cannon C."/>
            <person name="Castanera R."/>
            <person name="Culley D."/>
            <person name="Daum C."/>
            <person name="Ezra D."/>
            <person name="Gonzalez J."/>
            <person name="Henrissat B."/>
            <person name="Kuo A."/>
            <person name="Liang C."/>
            <person name="Lipzen A."/>
            <person name="Lutzoni F."/>
            <person name="Magnuson J."/>
            <person name="Mondo S."/>
            <person name="Nolan M."/>
            <person name="Ohm R."/>
            <person name="Pangilinan J."/>
            <person name="Park H.-J."/>
            <person name="Ramirez L."/>
            <person name="Alfaro M."/>
            <person name="Sun H."/>
            <person name="Tritt A."/>
            <person name="Yoshinaga Y."/>
            <person name="Zwiers L.-H."/>
            <person name="Turgeon B."/>
            <person name="Goodwin S."/>
            <person name="Spatafora J."/>
            <person name="Crous P."/>
            <person name="Grigoriev I."/>
        </authorList>
    </citation>
    <scope>NUCLEOTIDE SEQUENCE</scope>
    <source>
        <strain evidence="7">CBS 125425</strain>
    </source>
</reference>
<keyword evidence="5" id="KW-0560">Oxidoreductase</keyword>
<accession>A0A9P4R2E1</accession>
<dbReference type="Gene3D" id="1.10.630.10">
    <property type="entry name" value="Cytochrome P450"/>
    <property type="match status" value="1"/>
</dbReference>
<dbReference type="InterPro" id="IPR050121">
    <property type="entry name" value="Cytochrome_P450_monoxygenase"/>
</dbReference>
<dbReference type="InterPro" id="IPR002401">
    <property type="entry name" value="Cyt_P450_E_grp-I"/>
</dbReference>
<dbReference type="Pfam" id="PF00067">
    <property type="entry name" value="p450"/>
    <property type="match status" value="1"/>
</dbReference>
<organism evidence="7 8">
    <name type="scientific">Polyplosphaeria fusca</name>
    <dbReference type="NCBI Taxonomy" id="682080"/>
    <lineage>
        <taxon>Eukaryota</taxon>
        <taxon>Fungi</taxon>
        <taxon>Dikarya</taxon>
        <taxon>Ascomycota</taxon>
        <taxon>Pezizomycotina</taxon>
        <taxon>Dothideomycetes</taxon>
        <taxon>Pleosporomycetidae</taxon>
        <taxon>Pleosporales</taxon>
        <taxon>Tetraplosphaeriaceae</taxon>
        <taxon>Polyplosphaeria</taxon>
    </lineage>
</organism>
<keyword evidence="5" id="KW-0503">Monooxygenase</keyword>
<keyword evidence="6" id="KW-0812">Transmembrane</keyword>
<sequence length="488" mass="56186">MLSYMQPHNLLSPFSLILVTPVFIFCLRILHRAYISRKQDIPGPFLASFSRLWYLRQVRKRNFQQTNIELHKRYVQQSTATRIDISYPKCIANLSIQSPWYYAAGHPHNRDLFTEQDSKIHATKRRKVASLYSMTTLMHMEPCVRECTAILEDRLRELAKSQNVFNLQHWLQCYAFDVIGLITVAKRFGFLDEGTDPHGLFPSLKSYLTYCADIGVYSEIHPLLWRLNSIFARGRGHLASFATEQIQKRQEALADVEQKPGIADDFLAKMFQKHYEDPEGFTKERIFMTCLTNIGAGSDTTSISLSAIFWYMLKSPKTFERLRAEVDGVKKTITYQIALEMPYLQAVIKEALRMHPATGLPLGRVVPKGGAMIAGKYLSEGCVVGVNTWVAHYDTAIFGEDAAMFNPERWLESEERTKRMDRMWLPFGSGSRTCIGKNISLLEISLLVPELVRKFDFELANPEAELESENIWFVRQENVNCRVRVRTE</sequence>
<comment type="caution">
    <text evidence="7">The sequence shown here is derived from an EMBL/GenBank/DDBJ whole genome shotgun (WGS) entry which is preliminary data.</text>
</comment>
<keyword evidence="6" id="KW-0472">Membrane</keyword>
<dbReference type="PANTHER" id="PTHR24305">
    <property type="entry name" value="CYTOCHROME P450"/>
    <property type="match status" value="1"/>
</dbReference>
<keyword evidence="6" id="KW-1133">Transmembrane helix</keyword>
<dbReference type="GO" id="GO:0004497">
    <property type="term" value="F:monooxygenase activity"/>
    <property type="evidence" value="ECO:0007669"/>
    <property type="project" value="UniProtKB-KW"/>
</dbReference>
<evidence type="ECO:0000313" key="8">
    <source>
        <dbReference type="Proteomes" id="UP000799444"/>
    </source>
</evidence>
<comment type="cofactor">
    <cofactor evidence="1 4">
        <name>heme</name>
        <dbReference type="ChEBI" id="CHEBI:30413"/>
    </cofactor>
</comment>
<dbReference type="InterPro" id="IPR017972">
    <property type="entry name" value="Cyt_P450_CS"/>
</dbReference>
<proteinExistence type="inferred from homology"/>
<dbReference type="PROSITE" id="PS00086">
    <property type="entry name" value="CYTOCHROME_P450"/>
    <property type="match status" value="1"/>
</dbReference>
<name>A0A9P4R2E1_9PLEO</name>
<protein>
    <submittedName>
        <fullName evidence="7">Cytochrome P450</fullName>
    </submittedName>
</protein>
<evidence type="ECO:0000313" key="7">
    <source>
        <dbReference type="EMBL" id="KAF2737912.1"/>
    </source>
</evidence>
<keyword evidence="4 5" id="KW-0349">Heme</keyword>
<keyword evidence="2 4" id="KW-0479">Metal-binding</keyword>
<evidence type="ECO:0000256" key="4">
    <source>
        <dbReference type="PIRSR" id="PIRSR602401-1"/>
    </source>
</evidence>
<evidence type="ECO:0000256" key="3">
    <source>
        <dbReference type="ARBA" id="ARBA00023004"/>
    </source>
</evidence>
<dbReference type="OrthoDB" id="3934656at2759"/>
<evidence type="ECO:0000256" key="2">
    <source>
        <dbReference type="ARBA" id="ARBA00022723"/>
    </source>
</evidence>
<dbReference type="PRINTS" id="PR00463">
    <property type="entry name" value="EP450I"/>
</dbReference>
<evidence type="ECO:0000256" key="1">
    <source>
        <dbReference type="ARBA" id="ARBA00001971"/>
    </source>
</evidence>
<keyword evidence="8" id="KW-1185">Reference proteome</keyword>
<dbReference type="GO" id="GO:0016705">
    <property type="term" value="F:oxidoreductase activity, acting on paired donors, with incorporation or reduction of molecular oxygen"/>
    <property type="evidence" value="ECO:0007669"/>
    <property type="project" value="InterPro"/>
</dbReference>
<feature type="transmembrane region" description="Helical" evidence="6">
    <location>
        <begin position="12"/>
        <end position="30"/>
    </location>
</feature>
<dbReference type="EMBL" id="ML996112">
    <property type="protein sequence ID" value="KAF2737912.1"/>
    <property type="molecule type" value="Genomic_DNA"/>
</dbReference>
<keyword evidence="3 4" id="KW-0408">Iron</keyword>
<dbReference type="CDD" id="cd11060">
    <property type="entry name" value="CYP57A1-like"/>
    <property type="match status" value="1"/>
</dbReference>
<dbReference type="Proteomes" id="UP000799444">
    <property type="component" value="Unassembled WGS sequence"/>
</dbReference>
<dbReference type="InterPro" id="IPR001128">
    <property type="entry name" value="Cyt_P450"/>
</dbReference>